<dbReference type="InterPro" id="IPR029055">
    <property type="entry name" value="Ntn_hydrolases_N"/>
</dbReference>
<dbReference type="Gene3D" id="3.60.20.10">
    <property type="entry name" value="Glutamine Phosphoribosylpyrophosphate, subunit 1, domain 1"/>
    <property type="match status" value="1"/>
</dbReference>
<feature type="binding site" evidence="6">
    <location>
        <position position="331"/>
    </location>
    <ligand>
        <name>Ca(2+)</name>
        <dbReference type="ChEBI" id="CHEBI:29108"/>
    </ligand>
</feature>
<name>A0A1I5K0U5_9GAMM</name>
<dbReference type="InterPro" id="IPR043147">
    <property type="entry name" value="Penicillin_amidase_A-knob"/>
</dbReference>
<evidence type="ECO:0000256" key="1">
    <source>
        <dbReference type="ARBA" id="ARBA00006586"/>
    </source>
</evidence>
<evidence type="ECO:0000256" key="5">
    <source>
        <dbReference type="PIRSR" id="PIRSR001227-1"/>
    </source>
</evidence>
<evidence type="ECO:0000313" key="8">
    <source>
        <dbReference type="Proteomes" id="UP000182692"/>
    </source>
</evidence>
<dbReference type="Proteomes" id="UP000182692">
    <property type="component" value="Unassembled WGS sequence"/>
</dbReference>
<comment type="similarity">
    <text evidence="1">Belongs to the peptidase S45 family.</text>
</comment>
<dbReference type="OrthoDB" id="9760084at2"/>
<keyword evidence="3" id="KW-0865">Zymogen</keyword>
<dbReference type="CDD" id="cd03747">
    <property type="entry name" value="Ntn_PGA_like"/>
    <property type="match status" value="1"/>
</dbReference>
<comment type="subunit">
    <text evidence="4">Heterodimer of an alpha subunit and a beta subunit processed from the same precursor.</text>
</comment>
<dbReference type="RefSeq" id="WP_074925104.1">
    <property type="nucleotide sequence ID" value="NZ_FOWR01000002.1"/>
</dbReference>
<feature type="binding site" evidence="6">
    <location>
        <position position="328"/>
    </location>
    <ligand>
        <name>Ca(2+)</name>
        <dbReference type="ChEBI" id="CHEBI:29108"/>
    </ligand>
</feature>
<dbReference type="PIRSF" id="PIRSF001227">
    <property type="entry name" value="Pen_acylase"/>
    <property type="match status" value="1"/>
</dbReference>
<dbReference type="GO" id="GO:0017000">
    <property type="term" value="P:antibiotic biosynthetic process"/>
    <property type="evidence" value="ECO:0007669"/>
    <property type="project" value="InterPro"/>
</dbReference>
<keyword evidence="6" id="KW-0106">Calcium</keyword>
<keyword evidence="6" id="KW-0479">Metal-binding</keyword>
<evidence type="ECO:0000256" key="4">
    <source>
        <dbReference type="ARBA" id="ARBA00038735"/>
    </source>
</evidence>
<dbReference type="AlphaFoldDB" id="A0A1I5K0U5"/>
<protein>
    <submittedName>
        <fullName evidence="7">Penicillin amidase</fullName>
    </submittedName>
</protein>
<evidence type="ECO:0000256" key="3">
    <source>
        <dbReference type="ARBA" id="ARBA00023145"/>
    </source>
</evidence>
<dbReference type="Gene3D" id="1.10.439.10">
    <property type="entry name" value="Penicillin Amidohydrolase, domain 1"/>
    <property type="match status" value="1"/>
</dbReference>
<evidence type="ECO:0000256" key="6">
    <source>
        <dbReference type="PIRSR" id="PIRSR001227-2"/>
    </source>
</evidence>
<dbReference type="GO" id="GO:0016811">
    <property type="term" value="F:hydrolase activity, acting on carbon-nitrogen (but not peptide) bonds, in linear amides"/>
    <property type="evidence" value="ECO:0007669"/>
    <property type="project" value="InterPro"/>
</dbReference>
<keyword evidence="2" id="KW-0378">Hydrolase</keyword>
<dbReference type="PANTHER" id="PTHR34218">
    <property type="entry name" value="PEPTIDASE S45 PENICILLIN AMIDASE"/>
    <property type="match status" value="1"/>
</dbReference>
<feature type="active site" description="Nucleophile" evidence="5">
    <location>
        <position position="252"/>
    </location>
</feature>
<evidence type="ECO:0000256" key="2">
    <source>
        <dbReference type="ARBA" id="ARBA00022801"/>
    </source>
</evidence>
<dbReference type="GO" id="GO:0046872">
    <property type="term" value="F:metal ion binding"/>
    <property type="evidence" value="ECO:0007669"/>
    <property type="project" value="UniProtKB-KW"/>
</dbReference>
<dbReference type="Gene3D" id="1.10.1400.10">
    <property type="match status" value="1"/>
</dbReference>
<reference evidence="7 8" key="1">
    <citation type="submission" date="2016-10" db="EMBL/GenBank/DDBJ databases">
        <authorList>
            <person name="de Groot N.N."/>
        </authorList>
    </citation>
    <scope>NUCLEOTIDE SEQUENCE [LARGE SCALE GENOMIC DNA]</scope>
    <source>
        <strain evidence="7 8">DSM 15893</strain>
    </source>
</reference>
<dbReference type="InterPro" id="IPR014395">
    <property type="entry name" value="Pen/GL7ACA/AHL_acylase"/>
</dbReference>
<proteinExistence type="inferred from homology"/>
<comment type="cofactor">
    <cofactor evidence="6">
        <name>Ca(2+)</name>
        <dbReference type="ChEBI" id="CHEBI:29108"/>
    </cofactor>
    <text evidence="6">Binds 1 Ca(2+) ion per dimer.</text>
</comment>
<gene>
    <name evidence="7" type="ORF">SAMN03084138_00446</name>
</gene>
<accession>A0A1I5K0U5</accession>
<dbReference type="PANTHER" id="PTHR34218:SF4">
    <property type="entry name" value="ACYL-HOMOSERINE LACTONE ACYLASE QUIP"/>
    <property type="match status" value="1"/>
</dbReference>
<dbReference type="STRING" id="1121869.SAMN03084138_00446"/>
<dbReference type="InterPro" id="IPR023343">
    <property type="entry name" value="Penicillin_amidase_dom1"/>
</dbReference>
<dbReference type="EMBL" id="FOWR01000002">
    <property type="protein sequence ID" value="SFO78353.1"/>
    <property type="molecule type" value="Genomic_DNA"/>
</dbReference>
<evidence type="ECO:0000313" key="7">
    <source>
        <dbReference type="EMBL" id="SFO78353.1"/>
    </source>
</evidence>
<organism evidence="7 8">
    <name type="scientific">Enterovibrio norvegicus DSM 15893</name>
    <dbReference type="NCBI Taxonomy" id="1121869"/>
    <lineage>
        <taxon>Bacteria</taxon>
        <taxon>Pseudomonadati</taxon>
        <taxon>Pseudomonadota</taxon>
        <taxon>Gammaproteobacteria</taxon>
        <taxon>Vibrionales</taxon>
        <taxon>Vibrionaceae</taxon>
        <taxon>Enterovibrio</taxon>
    </lineage>
</organism>
<sequence>MFKKIRVVLVALILLGLLATALFYGALTISLPTLSGNTVSSVISKPTLLRRDELGTAIVHAENRLDASYALGYAHGQDRFFQMDLLRRNAAGELAELFGAAALPLDEKVRFHQLRKRSQKMFAAFPEQQKEMLSVYAKGVNDALAHASFPTFEYLLTQSKRKPWKPEDSLLVVYSMYLDLQGPSIERDLVYHAIQQTFGANTLAFLTQASEFQAALDGSRLPLKKVSIPELDSTFLKTAMVTSIEKNAEVGSNNWAVSGALTRNGKAMLSDDMHLMLSTPVIWYRAQLNIINNEKQTQVTGVSLPGVPAIVVGSNNKVAWGFTNSYVDTADWIKLSDKDKTALDAESIPLPDGEKTFYVEVSHFGPVRRIDNEKYALTWVGYQDYAINLNLMNLEWADSVSEALATSKNIGIPAQNMVVADSSGDIAWQITGAVPDRRKPSDVPVSSSRFDDAWLQQARDLPSLVNPKDQRIWTANSRAVSASQHRRFGDGGYALGARSEQIKARLFEKDVFDIDDFYQIQLDNEALFLTRWQGFLLGVLKIDPDLFSEDIKEVEGWQGCACADSVGYSLVKRYRDTLIDQLFAPIESQLAAQNLSLALIERQLEPALWQLVKTQADSWKPLSAANWNVFFTTAYIDMRAQLMVDMTGHETGSLKALRWGDVNRLQIQHPFSQQIPVLSNLLNMPEVEGFGDRFMPAVQGKHFGASQRLIVQPGDEVNGVLTLPGGQSGHPLSPFYRSGFGEYANQESTPFLPGSVLHQIEFIPTSP</sequence>
<dbReference type="InterPro" id="IPR002692">
    <property type="entry name" value="S45"/>
</dbReference>
<dbReference type="Gene3D" id="2.30.120.10">
    <property type="match status" value="1"/>
</dbReference>
<dbReference type="GeneID" id="35872943"/>
<dbReference type="InterPro" id="IPR043146">
    <property type="entry name" value="Penicillin_amidase_N_B-knob"/>
</dbReference>
<dbReference type="SUPFAM" id="SSF56235">
    <property type="entry name" value="N-terminal nucleophile aminohydrolases (Ntn hydrolases)"/>
    <property type="match status" value="1"/>
</dbReference>
<dbReference type="Pfam" id="PF01804">
    <property type="entry name" value="Penicil_amidase"/>
    <property type="match status" value="1"/>
</dbReference>